<gene>
    <name evidence="2" type="ORF">KIPB_007799</name>
</gene>
<dbReference type="InterPro" id="IPR032675">
    <property type="entry name" value="LRR_dom_sf"/>
</dbReference>
<dbReference type="Gene3D" id="3.80.10.10">
    <property type="entry name" value="Ribonuclease Inhibitor"/>
    <property type="match status" value="1"/>
</dbReference>
<evidence type="ECO:0000313" key="3">
    <source>
        <dbReference type="Proteomes" id="UP000265618"/>
    </source>
</evidence>
<keyword evidence="3" id="KW-1185">Reference proteome</keyword>
<dbReference type="AlphaFoldDB" id="A0A391P429"/>
<comment type="caution">
    <text evidence="2">The sequence shown here is derived from an EMBL/GenBank/DDBJ whole genome shotgun (WGS) entry which is preliminary data.</text>
</comment>
<dbReference type="Proteomes" id="UP000265618">
    <property type="component" value="Unassembled WGS sequence"/>
</dbReference>
<reference evidence="2 3" key="1">
    <citation type="journal article" date="2018" name="PLoS ONE">
        <title>The draft genome of Kipferlia bialata reveals reductive genome evolution in fornicate parasites.</title>
        <authorList>
            <person name="Tanifuji G."/>
            <person name="Takabayashi S."/>
            <person name="Kume K."/>
            <person name="Takagi M."/>
            <person name="Nakayama T."/>
            <person name="Kamikawa R."/>
            <person name="Inagaki Y."/>
            <person name="Hashimoto T."/>
        </authorList>
    </citation>
    <scope>NUCLEOTIDE SEQUENCE [LARGE SCALE GENOMIC DNA]</scope>
    <source>
        <strain evidence="2">NY0173</strain>
    </source>
</reference>
<dbReference type="SUPFAM" id="SSF52047">
    <property type="entry name" value="RNI-like"/>
    <property type="match status" value="1"/>
</dbReference>
<sequence>MLQLNLEENCLQGSGAAEVVKGLWCCKDLSKLNIAHNHIDFSDFSKVAKVLPGLKYLKQLNLEGNVCAEKDVQKVERSMPNLIEVRVSYMKRPSKLKTPKSKKKEQPGLREDLRRLRSERLADKRELTRHRLQRERDNKALTSLRQQQVADRRKIEELNSSLIDLDFLLLRRLDEEKEKSTKHAAELRDLEKINKSYLYQIQQLEYQSTAGRSLASLAYEARERIVRDTAELRSQLAVLTEKYTRQTEEYNALKAKTRHAVKRRHQSVAETERLRHTLSEFPGINLVDLYDDIEAEGSEQEGQEEE</sequence>
<evidence type="ECO:0000313" key="2">
    <source>
        <dbReference type="EMBL" id="GCA63092.1"/>
    </source>
</evidence>
<protein>
    <submittedName>
        <fullName evidence="2">Uncharacterized protein</fullName>
    </submittedName>
</protein>
<feature type="coiled-coil region" evidence="1">
    <location>
        <begin position="170"/>
        <end position="256"/>
    </location>
</feature>
<accession>A0A391P429</accession>
<proteinExistence type="predicted"/>
<name>A0A391P429_9EUKA</name>
<dbReference type="EMBL" id="BDIP01002269">
    <property type="protein sequence ID" value="GCA63092.1"/>
    <property type="molecule type" value="Genomic_DNA"/>
</dbReference>
<evidence type="ECO:0000256" key="1">
    <source>
        <dbReference type="SAM" id="Coils"/>
    </source>
</evidence>
<keyword evidence="1" id="KW-0175">Coiled coil</keyword>
<organism evidence="2 3">
    <name type="scientific">Kipferlia bialata</name>
    <dbReference type="NCBI Taxonomy" id="797122"/>
    <lineage>
        <taxon>Eukaryota</taxon>
        <taxon>Metamonada</taxon>
        <taxon>Carpediemonas-like organisms</taxon>
        <taxon>Kipferlia</taxon>
    </lineage>
</organism>